<dbReference type="Gene3D" id="3.40.190.290">
    <property type="match status" value="1"/>
</dbReference>
<dbReference type="CDD" id="cd08422">
    <property type="entry name" value="PBP2_CrgA_like"/>
    <property type="match status" value="1"/>
</dbReference>
<dbReference type="Proteomes" id="UP000006383">
    <property type="component" value="Chromosome I"/>
</dbReference>
<dbReference type="FunFam" id="1.10.10.10:FF:000001">
    <property type="entry name" value="LysR family transcriptional regulator"/>
    <property type="match status" value="1"/>
</dbReference>
<dbReference type="Pfam" id="PF03466">
    <property type="entry name" value="LysR_substrate"/>
    <property type="match status" value="1"/>
</dbReference>
<accession>A0A0H3ASJ2</accession>
<dbReference type="PANTHER" id="PTHR30537">
    <property type="entry name" value="HTH-TYPE TRANSCRIPTIONAL REGULATOR"/>
    <property type="match status" value="1"/>
</dbReference>
<dbReference type="Pfam" id="PF00126">
    <property type="entry name" value="HTH_1"/>
    <property type="match status" value="1"/>
</dbReference>
<evidence type="ECO:0000256" key="1">
    <source>
        <dbReference type="ARBA" id="ARBA00009437"/>
    </source>
</evidence>
<dbReference type="PROSITE" id="PS50931">
    <property type="entry name" value="HTH_LYSR"/>
    <property type="match status" value="1"/>
</dbReference>
<evidence type="ECO:0000256" key="3">
    <source>
        <dbReference type="ARBA" id="ARBA00023125"/>
    </source>
</evidence>
<dbReference type="PROSITE" id="PS51257">
    <property type="entry name" value="PROKAR_LIPOPROTEIN"/>
    <property type="match status" value="1"/>
</dbReference>
<evidence type="ECO:0000313" key="7">
    <source>
        <dbReference type="Proteomes" id="UP000006383"/>
    </source>
</evidence>
<evidence type="ECO:0000313" key="6">
    <source>
        <dbReference type="EMBL" id="ABQ61401.1"/>
    </source>
</evidence>
<dbReference type="InterPro" id="IPR036388">
    <property type="entry name" value="WH-like_DNA-bd_sf"/>
</dbReference>
<name>A0A0H3ASJ2_BRUO2</name>
<feature type="domain" description="HTH lysR-type" evidence="5">
    <location>
        <begin position="86"/>
        <end position="138"/>
    </location>
</feature>
<dbReference type="FunFam" id="3.40.190.290:FF:000001">
    <property type="entry name" value="Transcriptional regulator, LysR family"/>
    <property type="match status" value="1"/>
</dbReference>
<dbReference type="SUPFAM" id="SSF46785">
    <property type="entry name" value="Winged helix' DNA-binding domain"/>
    <property type="match status" value="1"/>
</dbReference>
<dbReference type="InterPro" id="IPR005119">
    <property type="entry name" value="LysR_subst-bd"/>
</dbReference>
<dbReference type="InterPro" id="IPR000847">
    <property type="entry name" value="LysR_HTH_N"/>
</dbReference>
<dbReference type="AlphaFoldDB" id="A0A0H3ASJ2"/>
<dbReference type="Gene3D" id="1.10.10.10">
    <property type="entry name" value="Winged helix-like DNA-binding domain superfamily/Winged helix DNA-binding domain"/>
    <property type="match status" value="1"/>
</dbReference>
<dbReference type="GO" id="GO:0003700">
    <property type="term" value="F:DNA-binding transcription factor activity"/>
    <property type="evidence" value="ECO:0007669"/>
    <property type="project" value="InterPro"/>
</dbReference>
<evidence type="ECO:0000256" key="4">
    <source>
        <dbReference type="ARBA" id="ARBA00023163"/>
    </source>
</evidence>
<sequence>MQPAHGKAQPVPGYGEIIHQALPLFVVTSGCYLYCAFPSVKPVPTFTGNALYVPKLCASGNVTTRPSLSKKSRQSWGRWVSYLDNLRVFVRVVELGNLSAAGRDQRASPAVASNRIKELEKHLGVRLFNRTTRKLTPTEHGRVFYDGALKILEAVDEAEAAVAELAKNPKGSIRITAPLGFGRRLIASGIPEFHDRYPDIEVRLRLSDHEVDIMSEGVDVAFKLGVLENSNLRMRGIMNCERVVCAAPQYLERHGTPQSPEALLSDRHHCLLLRFPGSKEYYWLLQTPEGLRKFEITGPYDSDDGDVLTQWALGGRGIINKPLFEVKEYIRDGRLTPILQHTPPAPIQLAAIYPHKRLQDPKVRLIIDFMTERCQQLIREALA</sequence>
<evidence type="ECO:0000256" key="2">
    <source>
        <dbReference type="ARBA" id="ARBA00023015"/>
    </source>
</evidence>
<dbReference type="GO" id="GO:0003677">
    <property type="term" value="F:DNA binding"/>
    <property type="evidence" value="ECO:0007669"/>
    <property type="project" value="UniProtKB-KW"/>
</dbReference>
<dbReference type="KEGG" id="bov:BOV_0368"/>
<dbReference type="InterPro" id="IPR036390">
    <property type="entry name" value="WH_DNA-bd_sf"/>
</dbReference>
<keyword evidence="2" id="KW-0805">Transcription regulation</keyword>
<reference evidence="7" key="1">
    <citation type="journal article" date="2009" name="PLoS ONE">
        <title>Genome degradation in Brucella ovis corresponds with narrowing of its host range and tissue tropism.</title>
        <authorList>
            <person name="Tsolis R.M."/>
            <person name="Seshadri R."/>
            <person name="Santos R.L."/>
            <person name="Sangari F.J."/>
            <person name="Lobo J.M."/>
            <person name="de Jong M.F."/>
            <person name="Ren Q."/>
            <person name="Myers G."/>
            <person name="Brinkac L.M."/>
            <person name="Nelson W.C."/>
            <person name="Deboy R.T."/>
            <person name="Angiuoli S."/>
            <person name="Khouri H."/>
            <person name="Dimitrov G."/>
            <person name="Robinson J.R."/>
            <person name="Mulligan S."/>
            <person name="Walker R.L."/>
            <person name="Elzer P.E."/>
            <person name="Hassan K.A."/>
            <person name="Paulsen I.T."/>
        </authorList>
    </citation>
    <scope>NUCLEOTIDE SEQUENCE [LARGE SCALE GENOMIC DNA]</scope>
    <source>
        <strain evidence="7">ATCC 25840 / 63/290 / NCTC 10512</strain>
    </source>
</reference>
<proteinExistence type="inferred from homology"/>
<keyword evidence="3" id="KW-0238">DNA-binding</keyword>
<evidence type="ECO:0000259" key="5">
    <source>
        <dbReference type="PROSITE" id="PS50931"/>
    </source>
</evidence>
<dbReference type="SUPFAM" id="SSF53850">
    <property type="entry name" value="Periplasmic binding protein-like II"/>
    <property type="match status" value="1"/>
</dbReference>
<keyword evidence="7" id="KW-1185">Reference proteome</keyword>
<dbReference type="EMBL" id="CP000708">
    <property type="protein sequence ID" value="ABQ61401.1"/>
    <property type="molecule type" value="Genomic_DNA"/>
</dbReference>
<comment type="similarity">
    <text evidence="1">Belongs to the LysR transcriptional regulatory family.</text>
</comment>
<organism evidence="6 7">
    <name type="scientific">Brucella ovis (strain ATCC 25840 / 63/290 / NCTC 10512)</name>
    <dbReference type="NCBI Taxonomy" id="444178"/>
    <lineage>
        <taxon>Bacteria</taxon>
        <taxon>Pseudomonadati</taxon>
        <taxon>Pseudomonadota</taxon>
        <taxon>Alphaproteobacteria</taxon>
        <taxon>Hyphomicrobiales</taxon>
        <taxon>Brucellaceae</taxon>
        <taxon>Brucella/Ochrobactrum group</taxon>
        <taxon>Brucella</taxon>
    </lineage>
</organism>
<dbReference type="HOGENOM" id="CLU_039613_16_4_5"/>
<dbReference type="PANTHER" id="PTHR30537:SF5">
    <property type="entry name" value="HTH-TYPE TRANSCRIPTIONAL ACTIVATOR TTDR-RELATED"/>
    <property type="match status" value="1"/>
</dbReference>
<gene>
    <name evidence="6" type="ordered locus">BOV_0368</name>
</gene>
<keyword evidence="4" id="KW-0804">Transcription</keyword>
<dbReference type="InterPro" id="IPR058163">
    <property type="entry name" value="LysR-type_TF_proteobact-type"/>
</dbReference>
<protein>
    <submittedName>
        <fullName evidence="6">Transcriptional regulator, LysR family</fullName>
    </submittedName>
</protein>